<dbReference type="InterPro" id="IPR052823">
    <property type="entry name" value="SXP/RAL-2_related"/>
</dbReference>
<dbReference type="InterPro" id="IPR003677">
    <property type="entry name" value="ANIS5_cation-bd"/>
</dbReference>
<evidence type="ECO:0000256" key="1">
    <source>
        <dbReference type="SAM" id="Phobius"/>
    </source>
</evidence>
<evidence type="ECO:0000313" key="3">
    <source>
        <dbReference type="EMBL" id="KAK5971362.1"/>
    </source>
</evidence>
<feature type="domain" description="SXP/RAL-2 family protein Ani s 5-like cation-binding" evidence="2">
    <location>
        <begin position="99"/>
        <end position="206"/>
    </location>
</feature>
<gene>
    <name evidence="3" type="ORF">GCK32_006971</name>
</gene>
<comment type="caution">
    <text evidence="3">The sequence shown here is derived from an EMBL/GenBank/DDBJ whole genome shotgun (WGS) entry which is preliminary data.</text>
</comment>
<keyword evidence="4" id="KW-1185">Reference proteome</keyword>
<name>A0AAN8F324_TRICO</name>
<protein>
    <recommendedName>
        <fullName evidence="2">SXP/RAL-2 family protein Ani s 5-like cation-binding domain-containing protein</fullName>
    </recommendedName>
</protein>
<dbReference type="PANTHER" id="PTHR21593">
    <property type="entry name" value="PRION-LIKE- Q/N-RICH -DOMAIN-BEARING PROTEIN PROTEIN"/>
    <property type="match status" value="1"/>
</dbReference>
<accession>A0AAN8F324</accession>
<keyword evidence="1" id="KW-0472">Membrane</keyword>
<dbReference type="PANTHER" id="PTHR21593:SF36">
    <property type="entry name" value="DUF148 DOMAIN-CONTAINING PROTEIN-RELATED"/>
    <property type="match status" value="1"/>
</dbReference>
<evidence type="ECO:0000313" key="4">
    <source>
        <dbReference type="Proteomes" id="UP001331761"/>
    </source>
</evidence>
<feature type="transmembrane region" description="Helical" evidence="1">
    <location>
        <begin position="45"/>
        <end position="67"/>
    </location>
</feature>
<dbReference type="EMBL" id="WIXE01017893">
    <property type="protein sequence ID" value="KAK5971362.1"/>
    <property type="molecule type" value="Genomic_DNA"/>
</dbReference>
<sequence>MSVAKDKSTTTKARYKKHVDHQAAHQSFAYCTVNRFSLFQRLRTHFLTTVMKLVIILLAFVAVAASAQRPVGPLHPKAPKIHYGPPPLPRELAYFVTTEARREYWGIISNRTLTIRQQNKRIKQWAEDNHISKQVKEIRKDRKKYRDALKKEVQDVIDFLPEAFKQFSAVLENKDLTPDEIDQRKAELMKLNPEVFRTLKFIFKQFIEGHGPYEFAE</sequence>
<proteinExistence type="predicted"/>
<dbReference type="Proteomes" id="UP001331761">
    <property type="component" value="Unassembled WGS sequence"/>
</dbReference>
<organism evidence="3 4">
    <name type="scientific">Trichostrongylus colubriformis</name>
    <name type="common">Black scour worm</name>
    <dbReference type="NCBI Taxonomy" id="6319"/>
    <lineage>
        <taxon>Eukaryota</taxon>
        <taxon>Metazoa</taxon>
        <taxon>Ecdysozoa</taxon>
        <taxon>Nematoda</taxon>
        <taxon>Chromadorea</taxon>
        <taxon>Rhabditida</taxon>
        <taxon>Rhabditina</taxon>
        <taxon>Rhabditomorpha</taxon>
        <taxon>Strongyloidea</taxon>
        <taxon>Trichostrongylidae</taxon>
        <taxon>Trichostrongylus</taxon>
    </lineage>
</organism>
<evidence type="ECO:0000259" key="2">
    <source>
        <dbReference type="Pfam" id="PF02520"/>
    </source>
</evidence>
<keyword evidence="1" id="KW-1133">Transmembrane helix</keyword>
<keyword evidence="1" id="KW-0812">Transmembrane</keyword>
<reference evidence="3 4" key="1">
    <citation type="submission" date="2019-10" db="EMBL/GenBank/DDBJ databases">
        <title>Assembly and Annotation for the nematode Trichostrongylus colubriformis.</title>
        <authorList>
            <person name="Martin J."/>
        </authorList>
    </citation>
    <scope>NUCLEOTIDE SEQUENCE [LARGE SCALE GENOMIC DNA]</scope>
    <source>
        <strain evidence="3">G859</strain>
        <tissue evidence="3">Whole worm</tissue>
    </source>
</reference>
<dbReference type="AlphaFoldDB" id="A0AAN8F324"/>
<dbReference type="Pfam" id="PF02520">
    <property type="entry name" value="ANIS5_cation-bd"/>
    <property type="match status" value="1"/>
</dbReference>